<dbReference type="AlphaFoldDB" id="A0ABD4TAE1"/>
<proteinExistence type="predicted"/>
<evidence type="ECO:0000313" key="1">
    <source>
        <dbReference type="EMBL" id="MCM1985283.1"/>
    </source>
</evidence>
<dbReference type="Proteomes" id="UP000031561">
    <property type="component" value="Unassembled WGS sequence"/>
</dbReference>
<gene>
    <name evidence="1" type="ORF">QQ91_0020930</name>
</gene>
<dbReference type="NCBIfam" id="NF033572">
    <property type="entry name" value="transpos_ISKra4"/>
    <property type="match status" value="1"/>
</dbReference>
<evidence type="ECO:0000313" key="2">
    <source>
        <dbReference type="Proteomes" id="UP000031561"/>
    </source>
</evidence>
<keyword evidence="2" id="KW-1185">Reference proteome</keyword>
<sequence length="282" mass="31909">MGLPHHRGRELGVDSKSPISPALEKCCLRMCAKTSYEQASEDLEAIMGIKISHSSLHRMVSRIEQPASLAEHPSEAMSVDGGKVCLRTEQGSQWRDDKLIRLHGSVSEGFFQDPAGLQSWYAQQPRARLITCLGDGHDGVWNVMEQLTQGVPICRQVLDWYHLKENLYKVGGSLKRLETVESLLWHGWVEAAIAAFEGLNRLQAKRFQQYLRKHRHRLPDYRHYQRMGIPIGSGAVESKIKQVSARLKISGARWRPENVPKMLRLRCAYLNRSSCLSISTAA</sequence>
<name>A0ABD4TAE1_9CYAN</name>
<accession>A0ABD4TAE1</accession>
<reference evidence="1 2" key="1">
    <citation type="journal article" date="2015" name="Genome Announc.">
        <title>Draft Genome Sequence of Filamentous Marine Cyanobacterium Lyngbya confervoides Strain BDU141951.</title>
        <authorList>
            <person name="Chandrababunaidu M.M."/>
            <person name="Sen D."/>
            <person name="Tripathy S."/>
        </authorList>
    </citation>
    <scope>NUCLEOTIDE SEQUENCE [LARGE SCALE GENOMIC DNA]</scope>
    <source>
        <strain evidence="1 2">BDU141951</strain>
    </source>
</reference>
<dbReference type="EMBL" id="JTHE03000120">
    <property type="protein sequence ID" value="MCM1985283.1"/>
    <property type="molecule type" value="Genomic_DNA"/>
</dbReference>
<organism evidence="1 2">
    <name type="scientific">Lyngbya confervoides BDU141951</name>
    <dbReference type="NCBI Taxonomy" id="1574623"/>
    <lineage>
        <taxon>Bacteria</taxon>
        <taxon>Bacillati</taxon>
        <taxon>Cyanobacteriota</taxon>
        <taxon>Cyanophyceae</taxon>
        <taxon>Oscillatoriophycideae</taxon>
        <taxon>Oscillatoriales</taxon>
        <taxon>Microcoleaceae</taxon>
        <taxon>Lyngbya</taxon>
    </lineage>
</organism>
<protein>
    <submittedName>
        <fullName evidence="1">ISKra4 family transposase</fullName>
    </submittedName>
</protein>
<comment type="caution">
    <text evidence="1">The sequence shown here is derived from an EMBL/GenBank/DDBJ whole genome shotgun (WGS) entry which is preliminary data.</text>
</comment>